<dbReference type="CDD" id="cd07976">
    <property type="entry name" value="TFIIA_alpha_beta_like"/>
    <property type="match status" value="1"/>
</dbReference>
<evidence type="ECO:0000256" key="3">
    <source>
        <dbReference type="ARBA" id="ARBA00023163"/>
    </source>
</evidence>
<dbReference type="InterPro" id="IPR004855">
    <property type="entry name" value="TFIIA_asu/bsu"/>
</dbReference>
<evidence type="ECO:0008006" key="8">
    <source>
        <dbReference type="Google" id="ProtNLM"/>
    </source>
</evidence>
<comment type="subcellular location">
    <subcellularLocation>
        <location evidence="1">Nucleus</location>
    </subcellularLocation>
</comment>
<dbReference type="PANTHER" id="PTHR12694:SF8">
    <property type="entry name" value="TRANSCRIPTION INITIATION FACTOR IIA SUBUNIT 1"/>
    <property type="match status" value="1"/>
</dbReference>
<dbReference type="SUPFAM" id="SSF50784">
    <property type="entry name" value="Transcription factor IIA (TFIIA), beta-barrel domain"/>
    <property type="match status" value="1"/>
</dbReference>
<evidence type="ECO:0000256" key="4">
    <source>
        <dbReference type="ARBA" id="ARBA00023242"/>
    </source>
</evidence>
<keyword evidence="4" id="KW-0539">Nucleus</keyword>
<dbReference type="Gene3D" id="1.10.287.100">
    <property type="match status" value="1"/>
</dbReference>
<dbReference type="GO" id="GO:0006367">
    <property type="term" value="P:transcription initiation at RNA polymerase II promoter"/>
    <property type="evidence" value="ECO:0007669"/>
    <property type="project" value="InterPro"/>
</dbReference>
<dbReference type="Proteomes" id="UP001187531">
    <property type="component" value="Unassembled WGS sequence"/>
</dbReference>
<feature type="compositionally biased region" description="Acidic residues" evidence="5">
    <location>
        <begin position="202"/>
        <end position="224"/>
    </location>
</feature>
<dbReference type="PANTHER" id="PTHR12694">
    <property type="entry name" value="TRANSCRIPTION INITIATION FACTOR IIA SUBUNIT 1"/>
    <property type="match status" value="1"/>
</dbReference>
<dbReference type="FunFam" id="2.30.18.10:FF:000002">
    <property type="entry name" value="Transcription initiation factor IIA subunit 1"/>
    <property type="match status" value="1"/>
</dbReference>
<dbReference type="SMART" id="SM01371">
    <property type="entry name" value="TFIIA"/>
    <property type="match status" value="1"/>
</dbReference>
<dbReference type="EMBL" id="JAVRJZ010000016">
    <property type="protein sequence ID" value="KAK2711418.1"/>
    <property type="molecule type" value="Genomic_DNA"/>
</dbReference>
<dbReference type="Gene3D" id="2.30.18.10">
    <property type="entry name" value="Transcription factor IIA (TFIIA), beta-barrel domain"/>
    <property type="match status" value="1"/>
</dbReference>
<comment type="similarity">
    <text evidence="2">Belongs to the TFIIA subunit 1 family.</text>
</comment>
<comment type="caution">
    <text evidence="6">The sequence shown here is derived from an EMBL/GenBank/DDBJ whole genome shotgun (WGS) entry which is preliminary data.</text>
</comment>
<sequence length="303" mass="33388">MVTINPVAKFYRQIIEDVTAGVKDAFLDEGYDDTVLGELKQLWETKLQASKVLRPQTDTADHALQHRLNEISRGGGVHGGQAGTSNQVLRNVPSNIPTAGSVSMVPVKISVPGPPGAVQGPAKVITVQVPATFFQVAQDAGAQLQAILGSPRVTQTLSLPVETATRVLQEYMNDAIITYMTSRGHPRPVVPIVSQMDGTNDSSDEDDDDDIDDTEDADDDLDLNDDEIDQENEEVEEDEPLNSEDDVSDDDVSQMFETDNVVVCQFDKITRTRNRWKFHLKDGVMNINGRDYVFQKANGDTEW</sequence>
<dbReference type="SUPFAM" id="SSF47396">
    <property type="entry name" value="Transcription factor IIA (TFIIA), alpha-helical domain"/>
    <property type="match status" value="1"/>
</dbReference>
<organism evidence="6 7">
    <name type="scientific">Artemia franciscana</name>
    <name type="common">Brine shrimp</name>
    <name type="synonym">Artemia sanfranciscana</name>
    <dbReference type="NCBI Taxonomy" id="6661"/>
    <lineage>
        <taxon>Eukaryota</taxon>
        <taxon>Metazoa</taxon>
        <taxon>Ecdysozoa</taxon>
        <taxon>Arthropoda</taxon>
        <taxon>Crustacea</taxon>
        <taxon>Branchiopoda</taxon>
        <taxon>Anostraca</taxon>
        <taxon>Artemiidae</taxon>
        <taxon>Artemia</taxon>
    </lineage>
</organism>
<evidence type="ECO:0000313" key="7">
    <source>
        <dbReference type="Proteomes" id="UP001187531"/>
    </source>
</evidence>
<proteinExistence type="inferred from homology"/>
<evidence type="ECO:0000256" key="5">
    <source>
        <dbReference type="SAM" id="MobiDB-lite"/>
    </source>
</evidence>
<evidence type="ECO:0000256" key="2">
    <source>
        <dbReference type="ARBA" id="ARBA00010059"/>
    </source>
</evidence>
<feature type="region of interest" description="Disordered" evidence="5">
    <location>
        <begin position="187"/>
        <end position="224"/>
    </location>
</feature>
<reference evidence="6" key="1">
    <citation type="submission" date="2023-07" db="EMBL/GenBank/DDBJ databases">
        <title>Chromosome-level genome assembly of Artemia franciscana.</title>
        <authorList>
            <person name="Jo E."/>
        </authorList>
    </citation>
    <scope>NUCLEOTIDE SEQUENCE</scope>
    <source>
        <tissue evidence="6">Whole body</tissue>
    </source>
</reference>
<protein>
    <recommendedName>
        <fullName evidence="8">Transcription initiation factor IIA subunit 1</fullName>
    </recommendedName>
</protein>
<accession>A0AA88KXP2</accession>
<name>A0AA88KXP2_ARTSF</name>
<dbReference type="GO" id="GO:0005672">
    <property type="term" value="C:transcription factor TFIIA complex"/>
    <property type="evidence" value="ECO:0007669"/>
    <property type="project" value="InterPro"/>
</dbReference>
<evidence type="ECO:0000256" key="1">
    <source>
        <dbReference type="ARBA" id="ARBA00004123"/>
    </source>
</evidence>
<evidence type="ECO:0000313" key="6">
    <source>
        <dbReference type="EMBL" id="KAK2711418.1"/>
    </source>
</evidence>
<feature type="region of interest" description="Disordered" evidence="5">
    <location>
        <begin position="231"/>
        <end position="250"/>
    </location>
</feature>
<dbReference type="AlphaFoldDB" id="A0AA88KXP2"/>
<keyword evidence="3" id="KW-0804">Transcription</keyword>
<gene>
    <name evidence="6" type="ORF">QYM36_012559</name>
</gene>
<keyword evidence="7" id="KW-1185">Reference proteome</keyword>
<dbReference type="InterPro" id="IPR009088">
    <property type="entry name" value="TFIIA_b-brl"/>
</dbReference>
<dbReference type="Pfam" id="PF03153">
    <property type="entry name" value="TFIIA"/>
    <property type="match status" value="2"/>
</dbReference>